<evidence type="ECO:0000313" key="7">
    <source>
        <dbReference type="Proteomes" id="UP000008461"/>
    </source>
</evidence>
<dbReference type="EMBL" id="CP002691">
    <property type="protein sequence ID" value="AEE52327.1"/>
    <property type="molecule type" value="Genomic_DNA"/>
</dbReference>
<accession>F4KS82</accession>
<keyword evidence="4" id="KW-1133">Transmembrane helix</keyword>
<keyword evidence="4" id="KW-0812">Transmembrane</keyword>
<dbReference type="PROSITE" id="PS00041">
    <property type="entry name" value="HTH_ARAC_FAMILY_1"/>
    <property type="match status" value="1"/>
</dbReference>
<dbReference type="STRING" id="760192.Halhy_4487"/>
<feature type="transmembrane region" description="Helical" evidence="4">
    <location>
        <begin position="40"/>
        <end position="61"/>
    </location>
</feature>
<dbReference type="Proteomes" id="UP000008461">
    <property type="component" value="Chromosome"/>
</dbReference>
<dbReference type="SMART" id="SM00342">
    <property type="entry name" value="HTH_ARAC"/>
    <property type="match status" value="1"/>
</dbReference>
<name>F4KS82_HALH1</name>
<evidence type="ECO:0000259" key="5">
    <source>
        <dbReference type="PROSITE" id="PS01124"/>
    </source>
</evidence>
<feature type="domain" description="HTH araC/xylS-type" evidence="5">
    <location>
        <begin position="246"/>
        <end position="354"/>
    </location>
</feature>
<dbReference type="eggNOG" id="COG2207">
    <property type="taxonomic scope" value="Bacteria"/>
</dbReference>
<feature type="transmembrane region" description="Helical" evidence="4">
    <location>
        <begin position="98"/>
        <end position="116"/>
    </location>
</feature>
<dbReference type="PANTHER" id="PTHR43280:SF29">
    <property type="entry name" value="ARAC-FAMILY TRANSCRIPTIONAL REGULATOR"/>
    <property type="match status" value="1"/>
</dbReference>
<dbReference type="InterPro" id="IPR018060">
    <property type="entry name" value="HTH_AraC"/>
</dbReference>
<keyword evidence="2" id="KW-0238">DNA-binding</keyword>
<dbReference type="Pfam" id="PF12833">
    <property type="entry name" value="HTH_18"/>
    <property type="match status" value="1"/>
</dbReference>
<feature type="transmembrane region" description="Helical" evidence="4">
    <location>
        <begin position="176"/>
        <end position="193"/>
    </location>
</feature>
<dbReference type="RefSeq" id="WP_013766865.1">
    <property type="nucleotide sequence ID" value="NC_015510.1"/>
</dbReference>
<keyword evidence="3" id="KW-0804">Transcription</keyword>
<reference evidence="6 7" key="1">
    <citation type="journal article" date="2011" name="Stand. Genomic Sci.">
        <title>Complete genome sequence of Haliscomenobacter hydrossis type strain (O).</title>
        <authorList>
            <consortium name="US DOE Joint Genome Institute (JGI-PGF)"/>
            <person name="Daligault H."/>
            <person name="Lapidus A."/>
            <person name="Zeytun A."/>
            <person name="Nolan M."/>
            <person name="Lucas S."/>
            <person name="Del Rio T.G."/>
            <person name="Tice H."/>
            <person name="Cheng J.F."/>
            <person name="Tapia R."/>
            <person name="Han C."/>
            <person name="Goodwin L."/>
            <person name="Pitluck S."/>
            <person name="Liolios K."/>
            <person name="Pagani I."/>
            <person name="Ivanova N."/>
            <person name="Huntemann M."/>
            <person name="Mavromatis K."/>
            <person name="Mikhailova N."/>
            <person name="Pati A."/>
            <person name="Chen A."/>
            <person name="Palaniappan K."/>
            <person name="Land M."/>
            <person name="Hauser L."/>
            <person name="Brambilla E.M."/>
            <person name="Rohde M."/>
            <person name="Verbarg S."/>
            <person name="Goker M."/>
            <person name="Bristow J."/>
            <person name="Eisen J.A."/>
            <person name="Markowitz V."/>
            <person name="Hugenholtz P."/>
            <person name="Kyrpides N.C."/>
            <person name="Klenk H.P."/>
            <person name="Woyke T."/>
        </authorList>
    </citation>
    <scope>NUCLEOTIDE SEQUENCE [LARGE SCALE GENOMIC DNA]</scope>
    <source>
        <strain evidence="7">ATCC 27775 / DSM 1100 / LMG 10767 / O</strain>
    </source>
</reference>
<dbReference type="KEGG" id="hhy:Halhy_4487"/>
<reference key="2">
    <citation type="submission" date="2011-04" db="EMBL/GenBank/DDBJ databases">
        <title>Complete sequence of chromosome of Haliscomenobacter hydrossis DSM 1100.</title>
        <authorList>
            <consortium name="US DOE Joint Genome Institute (JGI-PGF)"/>
            <person name="Lucas S."/>
            <person name="Han J."/>
            <person name="Lapidus A."/>
            <person name="Bruce D."/>
            <person name="Goodwin L."/>
            <person name="Pitluck S."/>
            <person name="Peters L."/>
            <person name="Kyrpides N."/>
            <person name="Mavromatis K."/>
            <person name="Ivanova N."/>
            <person name="Ovchinnikova G."/>
            <person name="Pagani I."/>
            <person name="Daligault H."/>
            <person name="Detter J.C."/>
            <person name="Han C."/>
            <person name="Land M."/>
            <person name="Hauser L."/>
            <person name="Markowitz V."/>
            <person name="Cheng J.-F."/>
            <person name="Hugenholtz P."/>
            <person name="Woyke T."/>
            <person name="Wu D."/>
            <person name="Verbarg S."/>
            <person name="Frueling A."/>
            <person name="Brambilla E."/>
            <person name="Klenk H.-P."/>
            <person name="Eisen J.A."/>
        </authorList>
    </citation>
    <scope>NUCLEOTIDE SEQUENCE</scope>
    <source>
        <strain>DSM 1100</strain>
    </source>
</reference>
<dbReference type="PANTHER" id="PTHR43280">
    <property type="entry name" value="ARAC-FAMILY TRANSCRIPTIONAL REGULATOR"/>
    <property type="match status" value="1"/>
</dbReference>
<sequence>MYQFDSLFAAFASLGIANGLLFGGYLLRQARSVPQDSNRYLGWFIFLLSLRFAITTVHYFYRSPLADWADWGLVLNLCLGPSFVVYVLSVFKTPPARAFFRLHLIPALVLLGLSLLGRRVFSPAPFFEPFNDGWFLINQLTLLHWILYLVYGYRLFLSELAKKRAEGIDTRKVQQWMFGLLFFLSVLILGYSFNNAKLLCVIFCPLFYTIIVYAILAFFIKNSALLQKGYGLEGNKVSVLKSEKIPQIRENLQKLLAEKGVFLNPELTLDKLAQQLDISPHALSHYINTYEGSNFSDWLNRHRVEYACYLLLDPQCTHLKIAAVAFDSGFNTLSVFNVAFKKVMGVTPSAFRRMGDLGTMKK</sequence>
<dbReference type="OrthoDB" id="6283866at2"/>
<evidence type="ECO:0000256" key="2">
    <source>
        <dbReference type="ARBA" id="ARBA00023125"/>
    </source>
</evidence>
<feature type="transmembrane region" description="Helical" evidence="4">
    <location>
        <begin position="136"/>
        <end position="156"/>
    </location>
</feature>
<keyword evidence="7" id="KW-1185">Reference proteome</keyword>
<protein>
    <submittedName>
        <fullName evidence="6">Transcriptional regulator, AraC family</fullName>
    </submittedName>
</protein>
<feature type="transmembrane region" description="Helical" evidence="4">
    <location>
        <begin position="6"/>
        <end position="28"/>
    </location>
</feature>
<dbReference type="PROSITE" id="PS01124">
    <property type="entry name" value="HTH_ARAC_FAMILY_2"/>
    <property type="match status" value="1"/>
</dbReference>
<dbReference type="HOGENOM" id="CLU_041408_2_0_10"/>
<feature type="transmembrane region" description="Helical" evidence="4">
    <location>
        <begin position="73"/>
        <end position="91"/>
    </location>
</feature>
<dbReference type="AlphaFoldDB" id="F4KS82"/>
<organism evidence="6 7">
    <name type="scientific">Haliscomenobacter hydrossis (strain ATCC 27775 / DSM 1100 / LMG 10767 / O)</name>
    <dbReference type="NCBI Taxonomy" id="760192"/>
    <lineage>
        <taxon>Bacteria</taxon>
        <taxon>Pseudomonadati</taxon>
        <taxon>Bacteroidota</taxon>
        <taxon>Saprospiria</taxon>
        <taxon>Saprospirales</taxon>
        <taxon>Haliscomenobacteraceae</taxon>
        <taxon>Haliscomenobacter</taxon>
    </lineage>
</organism>
<dbReference type="SUPFAM" id="SSF46689">
    <property type="entry name" value="Homeodomain-like"/>
    <property type="match status" value="1"/>
</dbReference>
<evidence type="ECO:0000256" key="4">
    <source>
        <dbReference type="SAM" id="Phobius"/>
    </source>
</evidence>
<gene>
    <name evidence="6" type="ordered locus">Halhy_4487</name>
</gene>
<dbReference type="GO" id="GO:0043565">
    <property type="term" value="F:sequence-specific DNA binding"/>
    <property type="evidence" value="ECO:0007669"/>
    <property type="project" value="InterPro"/>
</dbReference>
<keyword evidence="1" id="KW-0805">Transcription regulation</keyword>
<dbReference type="InterPro" id="IPR018062">
    <property type="entry name" value="HTH_AraC-typ_CS"/>
</dbReference>
<evidence type="ECO:0000256" key="3">
    <source>
        <dbReference type="ARBA" id="ARBA00023163"/>
    </source>
</evidence>
<proteinExistence type="predicted"/>
<keyword evidence="4" id="KW-0472">Membrane</keyword>
<evidence type="ECO:0000313" key="6">
    <source>
        <dbReference type="EMBL" id="AEE52327.1"/>
    </source>
</evidence>
<dbReference type="GO" id="GO:0003700">
    <property type="term" value="F:DNA-binding transcription factor activity"/>
    <property type="evidence" value="ECO:0007669"/>
    <property type="project" value="InterPro"/>
</dbReference>
<evidence type="ECO:0000256" key="1">
    <source>
        <dbReference type="ARBA" id="ARBA00023015"/>
    </source>
</evidence>
<dbReference type="Gene3D" id="1.10.10.60">
    <property type="entry name" value="Homeodomain-like"/>
    <property type="match status" value="2"/>
</dbReference>
<feature type="transmembrane region" description="Helical" evidence="4">
    <location>
        <begin position="199"/>
        <end position="220"/>
    </location>
</feature>
<dbReference type="InterPro" id="IPR009057">
    <property type="entry name" value="Homeodomain-like_sf"/>
</dbReference>